<accession>A0A9D5HLZ2</accession>
<name>A0A9D5HLZ2_9LILI</name>
<evidence type="ECO:0000313" key="3">
    <source>
        <dbReference type="Proteomes" id="UP001085076"/>
    </source>
</evidence>
<dbReference type="OrthoDB" id="1091833at2759"/>
<sequence>MSYMVIISWCNKGSSSVASSSNKGGGGVNSGRVSRRHGGRPSSSGIERFVRKLKKRSKMLCMVPRTPSFHCQYDPLSYSRNFDRTGFGTSDDDHDLDHDHDDHHYHFCHSFSSRFAMASSSFPREEIASS</sequence>
<dbReference type="AlphaFoldDB" id="A0A9D5HLZ2"/>
<gene>
    <name evidence="2" type="ORF">J5N97_009077</name>
</gene>
<evidence type="ECO:0000313" key="2">
    <source>
        <dbReference type="EMBL" id="KAJ0980822.1"/>
    </source>
</evidence>
<evidence type="ECO:0000256" key="1">
    <source>
        <dbReference type="SAM" id="MobiDB-lite"/>
    </source>
</evidence>
<protein>
    <submittedName>
        <fullName evidence="2">Uncharacterized protein</fullName>
    </submittedName>
</protein>
<dbReference type="Proteomes" id="UP001085076">
    <property type="component" value="Miscellaneous, Linkage group lg02"/>
</dbReference>
<organism evidence="2 3">
    <name type="scientific">Dioscorea zingiberensis</name>
    <dbReference type="NCBI Taxonomy" id="325984"/>
    <lineage>
        <taxon>Eukaryota</taxon>
        <taxon>Viridiplantae</taxon>
        <taxon>Streptophyta</taxon>
        <taxon>Embryophyta</taxon>
        <taxon>Tracheophyta</taxon>
        <taxon>Spermatophyta</taxon>
        <taxon>Magnoliopsida</taxon>
        <taxon>Liliopsida</taxon>
        <taxon>Dioscoreales</taxon>
        <taxon>Dioscoreaceae</taxon>
        <taxon>Dioscorea</taxon>
    </lineage>
</organism>
<dbReference type="EMBL" id="JAGGNH010000002">
    <property type="protein sequence ID" value="KAJ0980822.1"/>
    <property type="molecule type" value="Genomic_DNA"/>
</dbReference>
<proteinExistence type="predicted"/>
<keyword evidence="3" id="KW-1185">Reference proteome</keyword>
<feature type="region of interest" description="Disordered" evidence="1">
    <location>
        <begin position="14"/>
        <end position="48"/>
    </location>
</feature>
<dbReference type="PANTHER" id="PTHR33168">
    <property type="entry name" value="STRESS INDUCED PROTEIN-RELATED"/>
    <property type="match status" value="1"/>
</dbReference>
<reference evidence="2" key="1">
    <citation type="submission" date="2021-03" db="EMBL/GenBank/DDBJ databases">
        <authorList>
            <person name="Li Z."/>
            <person name="Yang C."/>
        </authorList>
    </citation>
    <scope>NUCLEOTIDE SEQUENCE</scope>
    <source>
        <strain evidence="2">Dzin_1.0</strain>
        <tissue evidence="2">Leaf</tissue>
    </source>
</reference>
<comment type="caution">
    <text evidence="2">The sequence shown here is derived from an EMBL/GenBank/DDBJ whole genome shotgun (WGS) entry which is preliminary data.</text>
</comment>
<reference evidence="2" key="2">
    <citation type="journal article" date="2022" name="Hortic Res">
        <title>The genome of Dioscorea zingiberensis sheds light on the biosynthesis, origin and evolution of the medicinally important diosgenin saponins.</title>
        <authorList>
            <person name="Li Y."/>
            <person name="Tan C."/>
            <person name="Li Z."/>
            <person name="Guo J."/>
            <person name="Li S."/>
            <person name="Chen X."/>
            <person name="Wang C."/>
            <person name="Dai X."/>
            <person name="Yang H."/>
            <person name="Song W."/>
            <person name="Hou L."/>
            <person name="Xu J."/>
            <person name="Tong Z."/>
            <person name="Xu A."/>
            <person name="Yuan X."/>
            <person name="Wang W."/>
            <person name="Yang Q."/>
            <person name="Chen L."/>
            <person name="Sun Z."/>
            <person name="Wang K."/>
            <person name="Pan B."/>
            <person name="Chen J."/>
            <person name="Bao Y."/>
            <person name="Liu F."/>
            <person name="Qi X."/>
            <person name="Gang D.R."/>
            <person name="Wen J."/>
            <person name="Li J."/>
        </authorList>
    </citation>
    <scope>NUCLEOTIDE SEQUENCE</scope>
    <source>
        <strain evidence="2">Dzin_1.0</strain>
    </source>
</reference>